<sequence length="159" mass="17247">MSADETRDHSHAQSGEVLDFQSHRIDVIAQTQAAASGIPASLYVRLILLAQRAETIWGNETADVRREELGLLDIRDRSGAQIPSASENISLLDLDRDFVASRLASLAAKEDLQSRGAPELDAKAALTWDDIEATISCVKDWGAFVEAVRVCGRSAATEK</sequence>
<organism evidence="1 2">
    <name type="scientific">Bradyrhizobium commune</name>
    <dbReference type="NCBI Taxonomy" id="83627"/>
    <lineage>
        <taxon>Bacteria</taxon>
        <taxon>Pseudomonadati</taxon>
        <taxon>Pseudomonadota</taxon>
        <taxon>Alphaproteobacteria</taxon>
        <taxon>Hyphomicrobiales</taxon>
        <taxon>Nitrobacteraceae</taxon>
        <taxon>Bradyrhizobium</taxon>
    </lineage>
</organism>
<dbReference type="RefSeq" id="WP_195803112.1">
    <property type="nucleotide sequence ID" value="NZ_CP061379.1"/>
</dbReference>
<dbReference type="KEGG" id="bcou:IC761_10180"/>
<name>A0A7S9D9Q1_9BRAD</name>
<evidence type="ECO:0000313" key="1">
    <source>
        <dbReference type="EMBL" id="QPF93603.1"/>
    </source>
</evidence>
<dbReference type="AlphaFoldDB" id="A0A7S9D9Q1"/>
<dbReference type="Proteomes" id="UP000594621">
    <property type="component" value="Chromosome"/>
</dbReference>
<reference evidence="1 2" key="1">
    <citation type="submission" date="2020-09" db="EMBL/GenBank/DDBJ databases">
        <title>Complete genomes of bradyrhizobia occurring on native shrubby legumes in Australia.</title>
        <authorList>
            <person name="Lafay B."/>
        </authorList>
    </citation>
    <scope>NUCLEOTIDE SEQUENCE [LARGE SCALE GENOMIC DNA]</scope>
    <source>
        <strain evidence="1 2">BDV5040</strain>
    </source>
</reference>
<keyword evidence="2" id="KW-1185">Reference proteome</keyword>
<protein>
    <submittedName>
        <fullName evidence="1">Uncharacterized protein</fullName>
    </submittedName>
</protein>
<proteinExistence type="predicted"/>
<gene>
    <name evidence="1" type="ORF">IC761_10180</name>
</gene>
<dbReference type="EMBL" id="CP061379">
    <property type="protein sequence ID" value="QPF93603.1"/>
    <property type="molecule type" value="Genomic_DNA"/>
</dbReference>
<evidence type="ECO:0000313" key="2">
    <source>
        <dbReference type="Proteomes" id="UP000594621"/>
    </source>
</evidence>
<accession>A0A7S9D9Q1</accession>